<dbReference type="AlphaFoldDB" id="A0A0C2HHW5"/>
<organism evidence="1 2">
    <name type="scientific">Ancylostoma duodenale</name>
    <dbReference type="NCBI Taxonomy" id="51022"/>
    <lineage>
        <taxon>Eukaryota</taxon>
        <taxon>Metazoa</taxon>
        <taxon>Ecdysozoa</taxon>
        <taxon>Nematoda</taxon>
        <taxon>Chromadorea</taxon>
        <taxon>Rhabditida</taxon>
        <taxon>Rhabditina</taxon>
        <taxon>Rhabditomorpha</taxon>
        <taxon>Strongyloidea</taxon>
        <taxon>Ancylostomatidae</taxon>
        <taxon>Ancylostomatinae</taxon>
        <taxon>Ancylostoma</taxon>
    </lineage>
</organism>
<protein>
    <submittedName>
        <fullName evidence="1">Uncharacterized protein</fullName>
    </submittedName>
</protein>
<dbReference type="Proteomes" id="UP000054047">
    <property type="component" value="Unassembled WGS sequence"/>
</dbReference>
<dbReference type="EMBL" id="KN726196">
    <property type="protein sequence ID" value="KIH69236.1"/>
    <property type="molecule type" value="Genomic_DNA"/>
</dbReference>
<sequence length="53" mass="6072">MGIIHGNFPKPEDQAAEVLKVKRFKQGFVMQPHCLKPDARFILISAAVIDRFY</sequence>
<name>A0A0C2HHW5_9BILA</name>
<evidence type="ECO:0000313" key="2">
    <source>
        <dbReference type="Proteomes" id="UP000054047"/>
    </source>
</evidence>
<proteinExistence type="predicted"/>
<gene>
    <name evidence="1" type="ORF">ANCDUO_00421</name>
</gene>
<evidence type="ECO:0000313" key="1">
    <source>
        <dbReference type="EMBL" id="KIH69236.1"/>
    </source>
</evidence>
<accession>A0A0C2HHW5</accession>
<dbReference type="InterPro" id="IPR013785">
    <property type="entry name" value="Aldolase_TIM"/>
</dbReference>
<dbReference type="Gene3D" id="3.20.20.70">
    <property type="entry name" value="Aldolase class I"/>
    <property type="match status" value="1"/>
</dbReference>
<reference evidence="1 2" key="1">
    <citation type="submission" date="2013-12" db="EMBL/GenBank/DDBJ databases">
        <title>Draft genome of the parsitic nematode Ancylostoma duodenale.</title>
        <authorList>
            <person name="Mitreva M."/>
        </authorList>
    </citation>
    <scope>NUCLEOTIDE SEQUENCE [LARGE SCALE GENOMIC DNA]</scope>
    <source>
        <strain evidence="1 2">Zhejiang</strain>
    </source>
</reference>
<keyword evidence="2" id="KW-1185">Reference proteome</keyword>
<dbReference type="OrthoDB" id="416622at2759"/>